<organism evidence="1">
    <name type="scientific">Rhizophora mucronata</name>
    <name type="common">Asiatic mangrove</name>
    <dbReference type="NCBI Taxonomy" id="61149"/>
    <lineage>
        <taxon>Eukaryota</taxon>
        <taxon>Viridiplantae</taxon>
        <taxon>Streptophyta</taxon>
        <taxon>Embryophyta</taxon>
        <taxon>Tracheophyta</taxon>
        <taxon>Spermatophyta</taxon>
        <taxon>Magnoliopsida</taxon>
        <taxon>eudicotyledons</taxon>
        <taxon>Gunneridae</taxon>
        <taxon>Pentapetalae</taxon>
        <taxon>rosids</taxon>
        <taxon>fabids</taxon>
        <taxon>Malpighiales</taxon>
        <taxon>Rhizophoraceae</taxon>
        <taxon>Rhizophora</taxon>
    </lineage>
</organism>
<accession>A0A2P2PHU0</accession>
<sequence length="37" mass="4378">MLFYPTKLSYSCPKPLNNRYGHLKVISLTKTFLRFIS</sequence>
<protein>
    <submittedName>
        <fullName evidence="1">Uncharacterized protein</fullName>
    </submittedName>
</protein>
<name>A0A2P2PHU0_RHIMU</name>
<reference evidence="1" key="1">
    <citation type="submission" date="2018-02" db="EMBL/GenBank/DDBJ databases">
        <title>Rhizophora mucronata_Transcriptome.</title>
        <authorList>
            <person name="Meera S.P."/>
            <person name="Sreeshan A."/>
            <person name="Augustine A."/>
        </authorList>
    </citation>
    <scope>NUCLEOTIDE SEQUENCE</scope>
    <source>
        <tissue evidence="1">Leaf</tissue>
    </source>
</reference>
<proteinExistence type="predicted"/>
<evidence type="ECO:0000313" key="1">
    <source>
        <dbReference type="EMBL" id="MBX54262.1"/>
    </source>
</evidence>
<dbReference type="AlphaFoldDB" id="A0A2P2PHU0"/>
<dbReference type="EMBL" id="GGEC01073778">
    <property type="protein sequence ID" value="MBX54262.1"/>
    <property type="molecule type" value="Transcribed_RNA"/>
</dbReference>